<dbReference type="Gene3D" id="3.75.10.10">
    <property type="entry name" value="L-arginine/glycine Amidinotransferase, Chain A"/>
    <property type="match status" value="1"/>
</dbReference>
<dbReference type="GO" id="GO:0019546">
    <property type="term" value="P:L-arginine deiminase pathway"/>
    <property type="evidence" value="ECO:0007669"/>
    <property type="project" value="TreeGrafter"/>
</dbReference>
<evidence type="ECO:0008006" key="3">
    <source>
        <dbReference type="Google" id="ProtNLM"/>
    </source>
</evidence>
<organism evidence="1 2">
    <name type="scientific">Cytobacillus horneckiae</name>
    <dbReference type="NCBI Taxonomy" id="549687"/>
    <lineage>
        <taxon>Bacteria</taxon>
        <taxon>Bacillati</taxon>
        <taxon>Bacillota</taxon>
        <taxon>Bacilli</taxon>
        <taxon>Bacillales</taxon>
        <taxon>Bacillaceae</taxon>
        <taxon>Cytobacillus</taxon>
    </lineage>
</organism>
<dbReference type="PANTHER" id="PTHR47271:SF2">
    <property type="entry name" value="ARGININE DEIMINASE"/>
    <property type="match status" value="1"/>
</dbReference>
<evidence type="ECO:0000313" key="1">
    <source>
        <dbReference type="EMBL" id="PKG31042.1"/>
    </source>
</evidence>
<dbReference type="EMBL" id="PISD01000001">
    <property type="protein sequence ID" value="PKG31042.1"/>
    <property type="molecule type" value="Genomic_DNA"/>
</dbReference>
<name>A0A2N0ZNF6_9BACI</name>
<dbReference type="SUPFAM" id="SSF55909">
    <property type="entry name" value="Pentein"/>
    <property type="match status" value="1"/>
</dbReference>
<keyword evidence="2" id="KW-1185">Reference proteome</keyword>
<reference evidence="1 2" key="1">
    <citation type="journal article" date="2010" name="Int. J. Syst. Evol. Microbiol.">
        <title>Bacillus horneckiae sp. nov., isolated from a spacecraft-assembly clean room.</title>
        <authorList>
            <person name="Vaishampayan P."/>
            <person name="Probst A."/>
            <person name="Krishnamurthi S."/>
            <person name="Ghosh S."/>
            <person name="Osman S."/>
            <person name="McDowall A."/>
            <person name="Ruckmani A."/>
            <person name="Mayilraj S."/>
            <person name="Venkateswaran K."/>
        </authorList>
    </citation>
    <scope>NUCLEOTIDE SEQUENCE [LARGE SCALE GENOMIC DNA]</scope>
    <source>
        <strain evidence="2">1PO1SC</strain>
    </source>
</reference>
<dbReference type="AlphaFoldDB" id="A0A2N0ZNF6"/>
<dbReference type="GO" id="GO:0016990">
    <property type="term" value="F:arginine deiminase activity"/>
    <property type="evidence" value="ECO:0007669"/>
    <property type="project" value="TreeGrafter"/>
</dbReference>
<sequence>MTNKYKAGCKTEYDTLRKVILCEPTYMNIDSEINETQRRYSDKGFNVKLAIDQHRSFVNKLNEQGVEVILLSAKQLFPEQVFTRDIGFTLGQTVYVAEMATDVRRGEDEVLKQWLAEQHVQFQNLQHYRIEGGDVIIDGSTIYIGQSDRTEHKAIKYIQDLLPHYEVISVPFTDTYLHLDCVFNVLSPTEALLYPGEIDEEIEKHLYSRYNIIEVTKEEQFTLGTNVLSIGDKKVFSQPINKNVNKHLRDCGYDVIEVDISEIIKSGGAFRCCTMPLLRG</sequence>
<dbReference type="Pfam" id="PF19420">
    <property type="entry name" value="DDAH_eukar"/>
    <property type="match status" value="1"/>
</dbReference>
<gene>
    <name evidence="1" type="ORF">CWS20_00135</name>
</gene>
<proteinExistence type="predicted"/>
<evidence type="ECO:0000313" key="2">
    <source>
        <dbReference type="Proteomes" id="UP000233343"/>
    </source>
</evidence>
<protein>
    <recommendedName>
        <fullName evidence="3">N-dimethylarginine dimethylaminohydrolase</fullName>
    </recommendedName>
</protein>
<dbReference type="Proteomes" id="UP000233343">
    <property type="component" value="Unassembled WGS sequence"/>
</dbReference>
<comment type="caution">
    <text evidence="1">The sequence shown here is derived from an EMBL/GenBank/DDBJ whole genome shotgun (WGS) entry which is preliminary data.</text>
</comment>
<accession>A0A2N0ZNF6</accession>
<dbReference type="PANTHER" id="PTHR47271">
    <property type="entry name" value="ARGININE DEIMINASE"/>
    <property type="match status" value="1"/>
</dbReference>